<sequence>MRPDASLRPVRPVRLDVLLYRTMSLTEPGTAKAVGRKLAYSNTGSNARSNARSNGCSNACSNARSNTRSNARSNTSSNARSNTRCKCLGNPNNKGQLFEFILEA</sequence>
<accession>A0A3N4LBP1</accession>
<dbReference type="InParanoid" id="A0A3N4LBP1"/>
<organism evidence="2 3">
    <name type="scientific">Terfezia boudieri ATCC MYA-4762</name>
    <dbReference type="NCBI Taxonomy" id="1051890"/>
    <lineage>
        <taxon>Eukaryota</taxon>
        <taxon>Fungi</taxon>
        <taxon>Dikarya</taxon>
        <taxon>Ascomycota</taxon>
        <taxon>Pezizomycotina</taxon>
        <taxon>Pezizomycetes</taxon>
        <taxon>Pezizales</taxon>
        <taxon>Pezizaceae</taxon>
        <taxon>Terfezia</taxon>
    </lineage>
</organism>
<dbReference type="EMBL" id="ML121605">
    <property type="protein sequence ID" value="RPB18889.1"/>
    <property type="molecule type" value="Genomic_DNA"/>
</dbReference>
<reference evidence="2 3" key="1">
    <citation type="journal article" date="2018" name="Nat. Ecol. Evol.">
        <title>Pezizomycetes genomes reveal the molecular basis of ectomycorrhizal truffle lifestyle.</title>
        <authorList>
            <person name="Murat C."/>
            <person name="Payen T."/>
            <person name="Noel B."/>
            <person name="Kuo A."/>
            <person name="Morin E."/>
            <person name="Chen J."/>
            <person name="Kohler A."/>
            <person name="Krizsan K."/>
            <person name="Balestrini R."/>
            <person name="Da Silva C."/>
            <person name="Montanini B."/>
            <person name="Hainaut M."/>
            <person name="Levati E."/>
            <person name="Barry K.W."/>
            <person name="Belfiori B."/>
            <person name="Cichocki N."/>
            <person name="Clum A."/>
            <person name="Dockter R.B."/>
            <person name="Fauchery L."/>
            <person name="Guy J."/>
            <person name="Iotti M."/>
            <person name="Le Tacon F."/>
            <person name="Lindquist E.A."/>
            <person name="Lipzen A."/>
            <person name="Malagnac F."/>
            <person name="Mello A."/>
            <person name="Molinier V."/>
            <person name="Miyauchi S."/>
            <person name="Poulain J."/>
            <person name="Riccioni C."/>
            <person name="Rubini A."/>
            <person name="Sitrit Y."/>
            <person name="Splivallo R."/>
            <person name="Traeger S."/>
            <person name="Wang M."/>
            <person name="Zifcakova L."/>
            <person name="Wipf D."/>
            <person name="Zambonelli A."/>
            <person name="Paolocci F."/>
            <person name="Nowrousian M."/>
            <person name="Ottonello S."/>
            <person name="Baldrian P."/>
            <person name="Spatafora J.W."/>
            <person name="Henrissat B."/>
            <person name="Nagy L.G."/>
            <person name="Aury J.M."/>
            <person name="Wincker P."/>
            <person name="Grigoriev I.V."/>
            <person name="Bonfante P."/>
            <person name="Martin F.M."/>
        </authorList>
    </citation>
    <scope>NUCLEOTIDE SEQUENCE [LARGE SCALE GENOMIC DNA]</scope>
    <source>
        <strain evidence="2 3">ATCC MYA-4762</strain>
    </source>
</reference>
<gene>
    <name evidence="2" type="ORF">L211DRAFT_871564</name>
</gene>
<evidence type="ECO:0000313" key="3">
    <source>
        <dbReference type="Proteomes" id="UP000267821"/>
    </source>
</evidence>
<evidence type="ECO:0000256" key="1">
    <source>
        <dbReference type="SAM" id="MobiDB-lite"/>
    </source>
</evidence>
<dbReference type="AlphaFoldDB" id="A0A3N4LBP1"/>
<protein>
    <submittedName>
        <fullName evidence="2">Uncharacterized protein</fullName>
    </submittedName>
</protein>
<dbReference type="Proteomes" id="UP000267821">
    <property type="component" value="Unassembled WGS sequence"/>
</dbReference>
<feature type="region of interest" description="Disordered" evidence="1">
    <location>
        <begin position="42"/>
        <end position="82"/>
    </location>
</feature>
<evidence type="ECO:0000313" key="2">
    <source>
        <dbReference type="EMBL" id="RPB18889.1"/>
    </source>
</evidence>
<proteinExistence type="predicted"/>
<name>A0A3N4LBP1_9PEZI</name>
<keyword evidence="3" id="KW-1185">Reference proteome</keyword>